<protein>
    <submittedName>
        <fullName evidence="1">Uncharacterized protein</fullName>
    </submittedName>
</protein>
<comment type="caution">
    <text evidence="1">The sequence shown here is derived from an EMBL/GenBank/DDBJ whole genome shotgun (WGS) entry which is preliminary data.</text>
</comment>
<reference evidence="1" key="1">
    <citation type="journal article" date="2015" name="Nature">
        <title>Complex archaea that bridge the gap between prokaryotes and eukaryotes.</title>
        <authorList>
            <person name="Spang A."/>
            <person name="Saw J.H."/>
            <person name="Jorgensen S.L."/>
            <person name="Zaremba-Niedzwiedzka K."/>
            <person name="Martijn J."/>
            <person name="Lind A.E."/>
            <person name="van Eijk R."/>
            <person name="Schleper C."/>
            <person name="Guy L."/>
            <person name="Ettema T.J."/>
        </authorList>
    </citation>
    <scope>NUCLEOTIDE SEQUENCE</scope>
</reference>
<dbReference type="AlphaFoldDB" id="A0A0F9MD11"/>
<organism evidence="1">
    <name type="scientific">marine sediment metagenome</name>
    <dbReference type="NCBI Taxonomy" id="412755"/>
    <lineage>
        <taxon>unclassified sequences</taxon>
        <taxon>metagenomes</taxon>
        <taxon>ecological metagenomes</taxon>
    </lineage>
</organism>
<dbReference type="EMBL" id="LAZR01004826">
    <property type="protein sequence ID" value="KKN05235.1"/>
    <property type="molecule type" value="Genomic_DNA"/>
</dbReference>
<sequence>MSAGTHGVRDGATLPDVLAHPKEATGLSCMNVQVKCQDCDILYTVMPTWHTKRGTTMEPKYNDSVRICKGCRSRKLMVSKQHGPPPTRRPA</sequence>
<proteinExistence type="predicted"/>
<evidence type="ECO:0000313" key="1">
    <source>
        <dbReference type="EMBL" id="KKN05235.1"/>
    </source>
</evidence>
<gene>
    <name evidence="1" type="ORF">LCGC14_1089280</name>
</gene>
<accession>A0A0F9MD11</accession>
<name>A0A0F9MD11_9ZZZZ</name>